<reference evidence="1 2" key="1">
    <citation type="submission" date="2022-10" db="EMBL/GenBank/DDBJ databases">
        <title>paucibacter sp. hw8 Genome sequencing.</title>
        <authorList>
            <person name="Park S."/>
        </authorList>
    </citation>
    <scope>NUCLEOTIDE SEQUENCE [LARGE SCALE GENOMIC DNA]</scope>
    <source>
        <strain evidence="2">hw8</strain>
    </source>
</reference>
<evidence type="ECO:0000313" key="1">
    <source>
        <dbReference type="EMBL" id="MDC8786626.1"/>
    </source>
</evidence>
<accession>A0ABT5KUK7</accession>
<dbReference type="RefSeq" id="WP_273597735.1">
    <property type="nucleotide sequence ID" value="NZ_JAQQXS010000014.1"/>
</dbReference>
<proteinExistence type="predicted"/>
<keyword evidence="2" id="KW-1185">Reference proteome</keyword>
<name>A0ABT5KUK7_9BURK</name>
<dbReference type="EMBL" id="JAQQXS010000014">
    <property type="protein sequence ID" value="MDC8786626.1"/>
    <property type="molecule type" value="Genomic_DNA"/>
</dbReference>
<evidence type="ECO:0000313" key="2">
    <source>
        <dbReference type="Proteomes" id="UP001219862"/>
    </source>
</evidence>
<sequence>MEHDNSAQAKAKFSELVQRALAGEDAVTARDNRPPINFSHCPWNSVTACAWPAYPGITVPLLIAC</sequence>
<organism evidence="1 2">
    <name type="scientific">Roseateles koreensis</name>
    <dbReference type="NCBI Taxonomy" id="2987526"/>
    <lineage>
        <taxon>Bacteria</taxon>
        <taxon>Pseudomonadati</taxon>
        <taxon>Pseudomonadota</taxon>
        <taxon>Betaproteobacteria</taxon>
        <taxon>Burkholderiales</taxon>
        <taxon>Sphaerotilaceae</taxon>
        <taxon>Roseateles</taxon>
    </lineage>
</organism>
<protein>
    <submittedName>
        <fullName evidence="1">Uncharacterized protein</fullName>
    </submittedName>
</protein>
<dbReference type="Proteomes" id="UP001219862">
    <property type="component" value="Unassembled WGS sequence"/>
</dbReference>
<gene>
    <name evidence="1" type="ORF">PRZ01_15660</name>
</gene>
<comment type="caution">
    <text evidence="1">The sequence shown here is derived from an EMBL/GenBank/DDBJ whole genome shotgun (WGS) entry which is preliminary data.</text>
</comment>